<evidence type="ECO:0000256" key="1">
    <source>
        <dbReference type="SAM" id="MobiDB-lite"/>
    </source>
</evidence>
<proteinExistence type="predicted"/>
<dbReference type="Proteomes" id="UP001161017">
    <property type="component" value="Unassembled WGS sequence"/>
</dbReference>
<feature type="compositionally biased region" description="Basic and acidic residues" evidence="1">
    <location>
        <begin position="39"/>
        <end position="50"/>
    </location>
</feature>
<sequence length="515" mass="57676">MPSAKRKRPVTRDEGDGAPRPKRAFGNTASTTQNIPPRTEAEGKIMDLENARLGSEEDEAPRGSKTQERVLLQNTPTIRPGRETQVSKDADGKTWICICRSVTDLDRECDAADYGRIEISCAEEDKCMCMQAADAHPNHPWIVTKAGYDLYKEWAHQLHCRDPDNFGTYITSKWDGYGASEVVENMFLAFNKEVKKSKKKREPLVMWSHIEGMALFLDRACCGFHGIEGSAKRIMLIGTALLTAIDILIERKLFGHGSTEVRNLGLILCHFLRFAHDYTDLCRKNENGWQHIVSTKARRRQVALKGLYDIDKITVNLTSGGIILLEQSGQDLGGIIRNTQSSYEDPWPVSGVLTLESLNPGTERMWRFIDWKFELQCYKDNLAVKVGTGLASYGGNIGGRFYDLTAARNKGRHMQQYKLETPQRDLKASTSTTRIKKQQSSPVSDQDDGEAYMICPGGRPAKIWSSYRGGKCDKRDCESVCRESDVKIRCPGGKLAISYSTRDGGKCSFDCRCGS</sequence>
<feature type="region of interest" description="Disordered" evidence="1">
    <location>
        <begin position="1"/>
        <end position="69"/>
    </location>
</feature>
<reference evidence="2" key="1">
    <citation type="journal article" date="2023" name="Genome Biol. Evol.">
        <title>First Whole Genome Sequence and Flow Cytometry Genome Size Data for the Lichen-Forming Fungus Ramalina farinacea (Ascomycota).</title>
        <authorList>
            <person name="Llewellyn T."/>
            <person name="Mian S."/>
            <person name="Hill R."/>
            <person name="Leitch I.J."/>
            <person name="Gaya E."/>
        </authorList>
    </citation>
    <scope>NUCLEOTIDE SEQUENCE</scope>
    <source>
        <strain evidence="2">LIQ254RAFAR</strain>
    </source>
</reference>
<feature type="compositionally biased region" description="Polar residues" evidence="1">
    <location>
        <begin position="27"/>
        <end position="36"/>
    </location>
</feature>
<protein>
    <submittedName>
        <fullName evidence="2">Uncharacterized protein</fullName>
    </submittedName>
</protein>
<keyword evidence="3" id="KW-1185">Reference proteome</keyword>
<accession>A0AA43TRR4</accession>
<feature type="compositionally biased region" description="Polar residues" evidence="1">
    <location>
        <begin position="428"/>
        <end position="444"/>
    </location>
</feature>
<comment type="caution">
    <text evidence="2">The sequence shown here is derived from an EMBL/GenBank/DDBJ whole genome shotgun (WGS) entry which is preliminary data.</text>
</comment>
<dbReference type="AlphaFoldDB" id="A0AA43TRR4"/>
<dbReference type="EMBL" id="JAPUFD010000008">
    <property type="protein sequence ID" value="MDI1488986.1"/>
    <property type="molecule type" value="Genomic_DNA"/>
</dbReference>
<gene>
    <name evidence="2" type="ORF">OHK93_008263</name>
</gene>
<feature type="region of interest" description="Disordered" evidence="1">
    <location>
        <begin position="422"/>
        <end position="449"/>
    </location>
</feature>
<feature type="compositionally biased region" description="Basic and acidic residues" evidence="1">
    <location>
        <begin position="10"/>
        <end position="19"/>
    </location>
</feature>
<organism evidence="2 3">
    <name type="scientific">Ramalina farinacea</name>
    <dbReference type="NCBI Taxonomy" id="258253"/>
    <lineage>
        <taxon>Eukaryota</taxon>
        <taxon>Fungi</taxon>
        <taxon>Dikarya</taxon>
        <taxon>Ascomycota</taxon>
        <taxon>Pezizomycotina</taxon>
        <taxon>Lecanoromycetes</taxon>
        <taxon>OSLEUM clade</taxon>
        <taxon>Lecanoromycetidae</taxon>
        <taxon>Lecanorales</taxon>
        <taxon>Lecanorineae</taxon>
        <taxon>Ramalinaceae</taxon>
        <taxon>Ramalina</taxon>
    </lineage>
</organism>
<name>A0AA43TRR4_9LECA</name>
<evidence type="ECO:0000313" key="3">
    <source>
        <dbReference type="Proteomes" id="UP001161017"/>
    </source>
</evidence>
<evidence type="ECO:0000313" key="2">
    <source>
        <dbReference type="EMBL" id="MDI1488986.1"/>
    </source>
</evidence>